<dbReference type="PANTHER" id="PTHR47691">
    <property type="entry name" value="REGULATOR-RELATED"/>
    <property type="match status" value="1"/>
</dbReference>
<dbReference type="SUPFAM" id="SSF48452">
    <property type="entry name" value="TPR-like"/>
    <property type="match status" value="1"/>
</dbReference>
<feature type="region of interest" description="Disordered" evidence="1">
    <location>
        <begin position="492"/>
        <end position="512"/>
    </location>
</feature>
<dbReference type="Pfam" id="PF13424">
    <property type="entry name" value="TPR_12"/>
    <property type="match status" value="2"/>
</dbReference>
<feature type="region of interest" description="Disordered" evidence="1">
    <location>
        <begin position="90"/>
        <end position="136"/>
    </location>
</feature>
<evidence type="ECO:0000313" key="2">
    <source>
        <dbReference type="EMBL" id="MDR7320449.1"/>
    </source>
</evidence>
<dbReference type="Gene3D" id="3.40.50.300">
    <property type="entry name" value="P-loop containing nucleotide triphosphate hydrolases"/>
    <property type="match status" value="1"/>
</dbReference>
<dbReference type="Pfam" id="PF13560">
    <property type="entry name" value="HTH_31"/>
    <property type="match status" value="1"/>
</dbReference>
<gene>
    <name evidence="2" type="ORF">J2S44_000699</name>
</gene>
<dbReference type="PRINTS" id="PR00364">
    <property type="entry name" value="DISEASERSIST"/>
</dbReference>
<feature type="compositionally biased region" description="Basic and acidic residues" evidence="1">
    <location>
        <begin position="96"/>
        <end position="129"/>
    </location>
</feature>
<dbReference type="InterPro" id="IPR019734">
    <property type="entry name" value="TPR_rpt"/>
</dbReference>
<dbReference type="Gene3D" id="1.25.40.10">
    <property type="entry name" value="Tetratricopeptide repeat domain"/>
    <property type="match status" value="1"/>
</dbReference>
<dbReference type="Proteomes" id="UP001183629">
    <property type="component" value="Unassembled WGS sequence"/>
</dbReference>
<comment type="caution">
    <text evidence="2">The sequence shown here is derived from an EMBL/GenBank/DDBJ whole genome shotgun (WGS) entry which is preliminary data.</text>
</comment>
<accession>A0AAE3ZI94</accession>
<name>A0AAE3ZI94_9ACTN</name>
<dbReference type="GO" id="GO:0043531">
    <property type="term" value="F:ADP binding"/>
    <property type="evidence" value="ECO:0007669"/>
    <property type="project" value="InterPro"/>
</dbReference>
<dbReference type="RefSeq" id="WP_310408955.1">
    <property type="nucleotide sequence ID" value="NZ_JAVDYC010000001.1"/>
</dbReference>
<dbReference type="AlphaFoldDB" id="A0AAE3ZI94"/>
<evidence type="ECO:0000313" key="3">
    <source>
        <dbReference type="Proteomes" id="UP001183629"/>
    </source>
</evidence>
<dbReference type="InterPro" id="IPR027417">
    <property type="entry name" value="P-loop_NTPase"/>
</dbReference>
<sequence length="797" mass="85312">MTSEPASIPGLELPDSGTPVERLAHLLRQLRRRQARRRGAPETTYRELSARTGWSIGAISGYFAGRILPPTDRFDILVTLLGATQAERGPLATARDLAHESRRAHTHESRRADTHEGRRARAHEGRGDGPPEAPPPWLLPAVCAPFAGRAHELAELDAAPPGGIVTITGGAGVGKTALAVHWGHDRAGRFPDGQLFVGLRGFVPGRPPAAPAEVVRDLLEALGAAPAAIPPGVTARVNLYRSLLAGRRMLVVLDDARDAEQARPLLPGAAGCLTVITSRNRLTGLTVVEGAHPLPLGVLPPGEARALLAARLGPERVAAEPGPVAELIHRCARLPLALAVVAARGTLRPDATLDRLARELRAAQGTLEGFTGDDPAADPRVAFAGSYRLLSPPAARLFRWIGAHPGPDLSVAAAAGLTGTAADAVRPALAELLRAHLVQEHQPGRYVVHDLLRAYALEQSRLTDGPARRRAAVRRVLDHCLHSAHAAATLLHPDDRTPVPPAPAPGVTPELPAGRDEARRWLEREHRVLVGAVSHAAQHGFPRHAWQLARALTSFLDWRGDWHELAEIQRVALAAADDDPGRISAHRLLARALNRLGRYDDARTHLTAAIALCHGSGLRADEARCHLNLSLTLELSGQHRAALEHGRRAAELFDAAGDRAGHATALGVVGWCHALLGEYGSALACCRRAVDEQAALGQESPSTLDSLGFAQHRLGRYAAAGTAYRRAVALYREAGDRYHEADTLIHLGDCHRDDGDDHAARAAWDRAREILTELRHPAVAAVTDRVRTLSGVPRPVR</sequence>
<dbReference type="InterPro" id="IPR001387">
    <property type="entry name" value="Cro/C1-type_HTH"/>
</dbReference>
<dbReference type="PANTHER" id="PTHR47691:SF3">
    <property type="entry name" value="HTH-TYPE TRANSCRIPTIONAL REGULATOR RV0890C-RELATED"/>
    <property type="match status" value="1"/>
</dbReference>
<dbReference type="SMART" id="SM00028">
    <property type="entry name" value="TPR"/>
    <property type="match status" value="5"/>
</dbReference>
<dbReference type="InterPro" id="IPR011990">
    <property type="entry name" value="TPR-like_helical_dom_sf"/>
</dbReference>
<organism evidence="2 3">
    <name type="scientific">Catenuloplanes niger</name>
    <dbReference type="NCBI Taxonomy" id="587534"/>
    <lineage>
        <taxon>Bacteria</taxon>
        <taxon>Bacillati</taxon>
        <taxon>Actinomycetota</taxon>
        <taxon>Actinomycetes</taxon>
        <taxon>Micromonosporales</taxon>
        <taxon>Micromonosporaceae</taxon>
        <taxon>Catenuloplanes</taxon>
    </lineage>
</organism>
<protein>
    <submittedName>
        <fullName evidence="2">Tetratricopeptide (TPR) repeat protein</fullName>
    </submittedName>
</protein>
<proteinExistence type="predicted"/>
<evidence type="ECO:0000256" key="1">
    <source>
        <dbReference type="SAM" id="MobiDB-lite"/>
    </source>
</evidence>
<dbReference type="CDD" id="cd00093">
    <property type="entry name" value="HTH_XRE"/>
    <property type="match status" value="1"/>
</dbReference>
<keyword evidence="3" id="KW-1185">Reference proteome</keyword>
<dbReference type="EMBL" id="JAVDYC010000001">
    <property type="protein sequence ID" value="MDR7320449.1"/>
    <property type="molecule type" value="Genomic_DNA"/>
</dbReference>
<dbReference type="SUPFAM" id="SSF52540">
    <property type="entry name" value="P-loop containing nucleoside triphosphate hydrolases"/>
    <property type="match status" value="1"/>
</dbReference>
<reference evidence="2 3" key="1">
    <citation type="submission" date="2023-07" db="EMBL/GenBank/DDBJ databases">
        <title>Sequencing the genomes of 1000 actinobacteria strains.</title>
        <authorList>
            <person name="Klenk H.-P."/>
        </authorList>
    </citation>
    <scope>NUCLEOTIDE SEQUENCE [LARGE SCALE GENOMIC DNA]</scope>
    <source>
        <strain evidence="2 3">DSM 44711</strain>
    </source>
</reference>